<evidence type="ECO:0000256" key="1">
    <source>
        <dbReference type="SAM" id="SignalP"/>
    </source>
</evidence>
<dbReference type="Pfam" id="PF13568">
    <property type="entry name" value="OMP_b-brl_2"/>
    <property type="match status" value="1"/>
</dbReference>
<comment type="caution">
    <text evidence="3">The sequence shown here is derived from an EMBL/GenBank/DDBJ whole genome shotgun (WGS) entry which is preliminary data.</text>
</comment>
<name>A0ABP9FX12_9SPHI</name>
<feature type="chain" id="PRO_5046854051" description="Outer membrane protein beta-barrel domain-containing protein" evidence="1">
    <location>
        <begin position="31"/>
        <end position="212"/>
    </location>
</feature>
<dbReference type="EMBL" id="BAABJI010000002">
    <property type="protein sequence ID" value="GAA4920481.1"/>
    <property type="molecule type" value="Genomic_DNA"/>
</dbReference>
<dbReference type="Proteomes" id="UP001501436">
    <property type="component" value="Unassembled WGS sequence"/>
</dbReference>
<accession>A0ABP9FX12</accession>
<dbReference type="InterPro" id="IPR025665">
    <property type="entry name" value="Beta-barrel_OMP_2"/>
</dbReference>
<gene>
    <name evidence="3" type="ORF">GCM10023313_25330</name>
</gene>
<reference evidence="4" key="1">
    <citation type="journal article" date="2019" name="Int. J. Syst. Evol. Microbiol.">
        <title>The Global Catalogue of Microorganisms (GCM) 10K type strain sequencing project: providing services to taxonomists for standard genome sequencing and annotation.</title>
        <authorList>
            <consortium name="The Broad Institute Genomics Platform"/>
            <consortium name="The Broad Institute Genome Sequencing Center for Infectious Disease"/>
            <person name="Wu L."/>
            <person name="Ma J."/>
        </authorList>
    </citation>
    <scope>NUCLEOTIDE SEQUENCE [LARGE SCALE GENOMIC DNA]</scope>
    <source>
        <strain evidence="4">JCM 18283</strain>
    </source>
</reference>
<dbReference type="SUPFAM" id="SSF56925">
    <property type="entry name" value="OMPA-like"/>
    <property type="match status" value="1"/>
</dbReference>
<evidence type="ECO:0000313" key="4">
    <source>
        <dbReference type="Proteomes" id="UP001501436"/>
    </source>
</evidence>
<dbReference type="InterPro" id="IPR011250">
    <property type="entry name" value="OMP/PagP_B-barrel"/>
</dbReference>
<evidence type="ECO:0000259" key="2">
    <source>
        <dbReference type="Pfam" id="PF13568"/>
    </source>
</evidence>
<proteinExistence type="predicted"/>
<organism evidence="3 4">
    <name type="scientific">Mucilaginibacter defluvii</name>
    <dbReference type="NCBI Taxonomy" id="1196019"/>
    <lineage>
        <taxon>Bacteria</taxon>
        <taxon>Pseudomonadati</taxon>
        <taxon>Bacteroidota</taxon>
        <taxon>Sphingobacteriia</taxon>
        <taxon>Sphingobacteriales</taxon>
        <taxon>Sphingobacteriaceae</taxon>
        <taxon>Mucilaginibacter</taxon>
    </lineage>
</organism>
<feature type="domain" description="Outer membrane protein beta-barrel" evidence="2">
    <location>
        <begin position="30"/>
        <end position="191"/>
    </location>
</feature>
<evidence type="ECO:0000313" key="3">
    <source>
        <dbReference type="EMBL" id="GAA4920481.1"/>
    </source>
</evidence>
<sequence length="212" mass="23527">MRDFKNFITTMTKFCKVVLALVCLYTTASAQTKNTNEFGVQIGLNAATVNADGMTNSNYRVGFNAGVSIDHYFSESWSLKAKLLYDQKGWDRGYLATPEDTYYTNYRLNYLTIPVLANWHFGRTKNWYLNFGPYTSILLSASETEGGMDLKPFMSGAEFGLDLGIGVKIPASDKLKFFIELNGQGGITDVFKDNTGSAIRSTVSSINVGINF</sequence>
<protein>
    <recommendedName>
        <fullName evidence="2">Outer membrane protein beta-barrel domain-containing protein</fullName>
    </recommendedName>
</protein>
<keyword evidence="4" id="KW-1185">Reference proteome</keyword>
<keyword evidence="1" id="KW-0732">Signal</keyword>
<feature type="signal peptide" evidence="1">
    <location>
        <begin position="1"/>
        <end position="30"/>
    </location>
</feature>